<dbReference type="EMBL" id="JBHTIS010001919">
    <property type="protein sequence ID" value="MFD1049005.1"/>
    <property type="molecule type" value="Genomic_DNA"/>
</dbReference>
<protein>
    <submittedName>
        <fullName evidence="2">Dihydrofolate reductase family protein</fullName>
    </submittedName>
</protein>
<dbReference type="Gene3D" id="3.40.430.10">
    <property type="entry name" value="Dihydrofolate Reductase, subunit A"/>
    <property type="match status" value="1"/>
</dbReference>
<dbReference type="Pfam" id="PF01872">
    <property type="entry name" value="RibD_C"/>
    <property type="match status" value="1"/>
</dbReference>
<gene>
    <name evidence="2" type="ORF">ACFQ1S_27450</name>
</gene>
<comment type="caution">
    <text evidence="2">The sequence shown here is derived from an EMBL/GenBank/DDBJ whole genome shotgun (WGS) entry which is preliminary data.</text>
</comment>
<dbReference type="PANTHER" id="PTHR38011:SF11">
    <property type="entry name" value="2,5-DIAMINO-6-RIBOSYLAMINO-4(3H)-PYRIMIDINONE 5'-PHOSPHATE REDUCTASE"/>
    <property type="match status" value="1"/>
</dbReference>
<dbReference type="InterPro" id="IPR050765">
    <property type="entry name" value="Riboflavin_Biosynth_HTPR"/>
</dbReference>
<reference evidence="3" key="1">
    <citation type="journal article" date="2019" name="Int. J. Syst. Evol. Microbiol.">
        <title>The Global Catalogue of Microorganisms (GCM) 10K type strain sequencing project: providing services to taxonomists for standard genome sequencing and annotation.</title>
        <authorList>
            <consortium name="The Broad Institute Genomics Platform"/>
            <consortium name="The Broad Institute Genome Sequencing Center for Infectious Disease"/>
            <person name="Wu L."/>
            <person name="Ma J."/>
        </authorList>
    </citation>
    <scope>NUCLEOTIDE SEQUENCE [LARGE SCALE GENOMIC DNA]</scope>
    <source>
        <strain evidence="3">JCM 31486</strain>
    </source>
</reference>
<keyword evidence="3" id="KW-1185">Reference proteome</keyword>
<evidence type="ECO:0000313" key="2">
    <source>
        <dbReference type="EMBL" id="MFD1049005.1"/>
    </source>
</evidence>
<name>A0ABW3MEB5_9PSEU</name>
<organism evidence="2 3">
    <name type="scientific">Kibdelosporangium lantanae</name>
    <dbReference type="NCBI Taxonomy" id="1497396"/>
    <lineage>
        <taxon>Bacteria</taxon>
        <taxon>Bacillati</taxon>
        <taxon>Actinomycetota</taxon>
        <taxon>Actinomycetes</taxon>
        <taxon>Pseudonocardiales</taxon>
        <taxon>Pseudonocardiaceae</taxon>
        <taxon>Kibdelosporangium</taxon>
    </lineage>
</organism>
<dbReference type="PANTHER" id="PTHR38011">
    <property type="entry name" value="DIHYDROFOLATE REDUCTASE FAMILY PROTEIN (AFU_ORTHOLOGUE AFUA_8G06820)"/>
    <property type="match status" value="1"/>
</dbReference>
<accession>A0ABW3MEB5</accession>
<evidence type="ECO:0000259" key="1">
    <source>
        <dbReference type="Pfam" id="PF01872"/>
    </source>
</evidence>
<sequence>MRKLTYLVAATIDGHITGPDNGNPDFFLYAGDHMDELRTEYPEALPTQARDFFGVADTPAKHFDTVLQGRSTWELGAREGMTNTYRHLRNIVFSRSITESPDPTVEFVATDPVAKVRELKAEPGMGIWLCGGGRLAAVLRPEIDEIVVKLHPIVAGTGIPMFSGHFSPASYKLVDVKQFDSGVVHLTYASA</sequence>
<dbReference type="Proteomes" id="UP001597045">
    <property type="component" value="Unassembled WGS sequence"/>
</dbReference>
<evidence type="ECO:0000313" key="3">
    <source>
        <dbReference type="Proteomes" id="UP001597045"/>
    </source>
</evidence>
<feature type="domain" description="Bacterial bifunctional deaminase-reductase C-terminal" evidence="1">
    <location>
        <begin position="60"/>
        <end position="184"/>
    </location>
</feature>
<dbReference type="InterPro" id="IPR024072">
    <property type="entry name" value="DHFR-like_dom_sf"/>
</dbReference>
<proteinExistence type="predicted"/>
<dbReference type="SUPFAM" id="SSF53597">
    <property type="entry name" value="Dihydrofolate reductase-like"/>
    <property type="match status" value="1"/>
</dbReference>
<dbReference type="InterPro" id="IPR002734">
    <property type="entry name" value="RibDG_C"/>
</dbReference>